<reference evidence="7 8" key="1">
    <citation type="submission" date="2024-07" db="EMBL/GenBank/DDBJ databases">
        <title>Chromosome-level genome assembly of the water stick insect Ranatra chinensis (Heteroptera: Nepidae).</title>
        <authorList>
            <person name="Liu X."/>
        </authorList>
    </citation>
    <scope>NUCLEOTIDE SEQUENCE [LARGE SCALE GENOMIC DNA]</scope>
    <source>
        <strain evidence="7">Cailab_2021Rc</strain>
        <tissue evidence="7">Muscle</tissue>
    </source>
</reference>
<dbReference type="FunFam" id="1.10.1900.20:FF:000001">
    <property type="entry name" value="50S ribosomal protein L20"/>
    <property type="match status" value="1"/>
</dbReference>
<keyword evidence="3 6" id="KW-0687">Ribonucleoprotein</keyword>
<dbReference type="PRINTS" id="PR00062">
    <property type="entry name" value="RIBOSOMALL20"/>
</dbReference>
<name>A0ABD0YNG7_9HEMI</name>
<dbReference type="AlphaFoldDB" id="A0ABD0YNG7"/>
<evidence type="ECO:0000256" key="1">
    <source>
        <dbReference type="ARBA" id="ARBA00007698"/>
    </source>
</evidence>
<dbReference type="SUPFAM" id="SSF74731">
    <property type="entry name" value="Ribosomal protein L20"/>
    <property type="match status" value="1"/>
</dbReference>
<evidence type="ECO:0000256" key="2">
    <source>
        <dbReference type="ARBA" id="ARBA00022980"/>
    </source>
</evidence>
<evidence type="ECO:0000256" key="5">
    <source>
        <dbReference type="ARBA" id="ARBA00076245"/>
    </source>
</evidence>
<keyword evidence="2 6" id="KW-0689">Ribosomal protein</keyword>
<dbReference type="Proteomes" id="UP001558652">
    <property type="component" value="Unassembled WGS sequence"/>
</dbReference>
<comment type="similarity">
    <text evidence="1 6">Belongs to the bacterial ribosomal protein bL20 family.</text>
</comment>
<dbReference type="GO" id="GO:0005840">
    <property type="term" value="C:ribosome"/>
    <property type="evidence" value="ECO:0007669"/>
    <property type="project" value="UniProtKB-KW"/>
</dbReference>
<dbReference type="Gene3D" id="1.10.1900.20">
    <property type="entry name" value="Ribosomal protein L20"/>
    <property type="match status" value="1"/>
</dbReference>
<evidence type="ECO:0000256" key="3">
    <source>
        <dbReference type="ARBA" id="ARBA00023274"/>
    </source>
</evidence>
<evidence type="ECO:0000256" key="6">
    <source>
        <dbReference type="RuleBase" id="RU000561"/>
    </source>
</evidence>
<dbReference type="EMBL" id="JBFDAA010000017">
    <property type="protein sequence ID" value="KAL1116765.1"/>
    <property type="molecule type" value="Genomic_DNA"/>
</dbReference>
<protein>
    <recommendedName>
        <fullName evidence="4">Large ribosomal subunit protein bL20m</fullName>
    </recommendedName>
    <alternativeName>
        <fullName evidence="5">39S ribosomal protein L20, mitochondrial</fullName>
    </alternativeName>
</protein>
<dbReference type="InterPro" id="IPR005813">
    <property type="entry name" value="Ribosomal_bL20"/>
</dbReference>
<dbReference type="Pfam" id="PF00453">
    <property type="entry name" value="Ribosomal_L20"/>
    <property type="match status" value="1"/>
</dbReference>
<sequence>MVFQTLSMMVRSRGPDEFWRKRKIFKLSAHFRGRARNCYSIAIRAVHRALAYATKGRKLKKEDMAQLWETRVTAGCEEHGLTYPVLREGLVRSNILLNRKTLADLAIWEPFTFKVRLVSTRVIWLELYR</sequence>
<comment type="caution">
    <text evidence="7">The sequence shown here is derived from an EMBL/GenBank/DDBJ whole genome shotgun (WGS) entry which is preliminary data.</text>
</comment>
<dbReference type="PANTHER" id="PTHR10986">
    <property type="entry name" value="39S RIBOSOMAL PROTEIN L20"/>
    <property type="match status" value="1"/>
</dbReference>
<dbReference type="NCBIfam" id="TIGR01032">
    <property type="entry name" value="rplT_bact"/>
    <property type="match status" value="1"/>
</dbReference>
<gene>
    <name evidence="7" type="ORF">AAG570_005237</name>
</gene>
<evidence type="ECO:0000256" key="4">
    <source>
        <dbReference type="ARBA" id="ARBA00072767"/>
    </source>
</evidence>
<dbReference type="InterPro" id="IPR035566">
    <property type="entry name" value="Ribosomal_protein_bL20_C"/>
</dbReference>
<keyword evidence="8" id="KW-1185">Reference proteome</keyword>
<dbReference type="GO" id="GO:1990904">
    <property type="term" value="C:ribonucleoprotein complex"/>
    <property type="evidence" value="ECO:0007669"/>
    <property type="project" value="UniProtKB-KW"/>
</dbReference>
<dbReference type="Gene3D" id="6.10.160.10">
    <property type="match status" value="1"/>
</dbReference>
<proteinExistence type="inferred from homology"/>
<accession>A0ABD0YNG7</accession>
<dbReference type="CDD" id="cd07026">
    <property type="entry name" value="Ribosomal_L20"/>
    <property type="match status" value="1"/>
</dbReference>
<evidence type="ECO:0000313" key="8">
    <source>
        <dbReference type="Proteomes" id="UP001558652"/>
    </source>
</evidence>
<evidence type="ECO:0000313" key="7">
    <source>
        <dbReference type="EMBL" id="KAL1116765.1"/>
    </source>
</evidence>
<organism evidence="7 8">
    <name type="scientific">Ranatra chinensis</name>
    <dbReference type="NCBI Taxonomy" id="642074"/>
    <lineage>
        <taxon>Eukaryota</taxon>
        <taxon>Metazoa</taxon>
        <taxon>Ecdysozoa</taxon>
        <taxon>Arthropoda</taxon>
        <taxon>Hexapoda</taxon>
        <taxon>Insecta</taxon>
        <taxon>Pterygota</taxon>
        <taxon>Neoptera</taxon>
        <taxon>Paraneoptera</taxon>
        <taxon>Hemiptera</taxon>
        <taxon>Heteroptera</taxon>
        <taxon>Panheteroptera</taxon>
        <taxon>Nepomorpha</taxon>
        <taxon>Nepidae</taxon>
        <taxon>Ranatrinae</taxon>
        <taxon>Ranatra</taxon>
    </lineage>
</organism>